<accession>A0A6B0GFL0</accession>
<evidence type="ECO:0000313" key="1">
    <source>
        <dbReference type="EMBL" id="MWG33736.1"/>
    </source>
</evidence>
<gene>
    <name evidence="1" type="ORF">GQS65_04375</name>
</gene>
<dbReference type="AlphaFoldDB" id="A0A6B0GFL0"/>
<evidence type="ECO:0000313" key="2">
    <source>
        <dbReference type="Proteomes" id="UP000451471"/>
    </source>
</evidence>
<comment type="caution">
    <text evidence="1">The sequence shown here is derived from an EMBL/GenBank/DDBJ whole genome shotgun (WGS) entry which is preliminary data.</text>
</comment>
<name>A0A6B0GFL0_9EURY</name>
<dbReference type="Proteomes" id="UP000451471">
    <property type="component" value="Unassembled WGS sequence"/>
</dbReference>
<keyword evidence="2" id="KW-1185">Reference proteome</keyword>
<reference evidence="1 2" key="1">
    <citation type="submission" date="2019-12" db="EMBL/GenBank/DDBJ databases">
        <title>Halocatena pleomorpha gen. nov. sp. nov., an extremely halophilic archaeon of family Halobacteriaceae isolated from saltpan soil.</title>
        <authorList>
            <person name="Pal Y."/>
            <person name="Verma A."/>
            <person name="Krishnamurthi S."/>
            <person name="Kumar P."/>
        </authorList>
    </citation>
    <scope>NUCLEOTIDE SEQUENCE [LARGE SCALE GENOMIC DNA]</scope>
    <source>
        <strain evidence="1 2">JCM 16495</strain>
    </source>
</reference>
<organism evidence="1 2">
    <name type="scientific">Halomarina oriensis</name>
    <dbReference type="NCBI Taxonomy" id="671145"/>
    <lineage>
        <taxon>Archaea</taxon>
        <taxon>Methanobacteriati</taxon>
        <taxon>Methanobacteriota</taxon>
        <taxon>Stenosarchaea group</taxon>
        <taxon>Halobacteria</taxon>
        <taxon>Halobacteriales</taxon>
        <taxon>Natronomonadaceae</taxon>
        <taxon>Halomarina</taxon>
    </lineage>
</organism>
<proteinExistence type="predicted"/>
<protein>
    <submittedName>
        <fullName evidence="1">Uncharacterized protein</fullName>
    </submittedName>
</protein>
<dbReference type="RefSeq" id="WP_158203463.1">
    <property type="nucleotide sequence ID" value="NZ_WSZK01000010.1"/>
</dbReference>
<dbReference type="EMBL" id="WSZK01000010">
    <property type="protein sequence ID" value="MWG33736.1"/>
    <property type="molecule type" value="Genomic_DNA"/>
</dbReference>
<sequence length="130" mass="14388">MIPITTPSGEVRLADLVDTTTKATIAGIERIFYITVDDIHLGVHEDDITSFANAEDVVDSTRRASAQTLMTSGDPNPPVKVPCRTRAVLYTNSVSWIAYHLRVFSGLSAAHREIIDPKRPVYRNPPSELR</sequence>